<dbReference type="GO" id="GO:0005634">
    <property type="term" value="C:nucleus"/>
    <property type="evidence" value="ECO:0007669"/>
    <property type="project" value="TreeGrafter"/>
</dbReference>
<dbReference type="PANTHER" id="PTHR11472:SF1">
    <property type="entry name" value="GENERAL TRANSCRIPTION AND DNA REPAIR FACTOR IIH HELICASE SUBUNIT XPD"/>
    <property type="match status" value="1"/>
</dbReference>
<dbReference type="PANTHER" id="PTHR11472">
    <property type="entry name" value="DNA REPAIR DEAD HELICASE RAD3/XP-D SUBFAMILY MEMBER"/>
    <property type="match status" value="1"/>
</dbReference>
<organism evidence="2">
    <name type="scientific">Trepomonas sp. PC1</name>
    <dbReference type="NCBI Taxonomy" id="1076344"/>
    <lineage>
        <taxon>Eukaryota</taxon>
        <taxon>Metamonada</taxon>
        <taxon>Diplomonadida</taxon>
        <taxon>Hexamitidae</taxon>
        <taxon>Hexamitinae</taxon>
        <taxon>Trepomonas</taxon>
    </lineage>
</organism>
<dbReference type="GO" id="GO:0045951">
    <property type="term" value="P:positive regulation of mitotic recombination"/>
    <property type="evidence" value="ECO:0007669"/>
    <property type="project" value="TreeGrafter"/>
</dbReference>
<keyword evidence="2" id="KW-0067">ATP-binding</keyword>
<evidence type="ECO:0000259" key="1">
    <source>
        <dbReference type="SMART" id="SM00491"/>
    </source>
</evidence>
<name>A0A146K4H4_9EUKA</name>
<feature type="domain" description="ATP-dependent helicase C-terminal" evidence="1">
    <location>
        <begin position="225"/>
        <end position="353"/>
    </location>
</feature>
<dbReference type="InterPro" id="IPR045028">
    <property type="entry name" value="DinG/Rad3-like"/>
</dbReference>
<accession>A0A146K4H4</accession>
<protein>
    <submittedName>
        <fullName evidence="2">TFIIH basal transcription factor complex helicase subunit</fullName>
    </submittedName>
</protein>
<feature type="non-terminal residue" evidence="2">
    <location>
        <position position="1"/>
    </location>
</feature>
<evidence type="ECO:0000313" key="2">
    <source>
        <dbReference type="EMBL" id="JAP90794.1"/>
    </source>
</evidence>
<reference evidence="2" key="1">
    <citation type="submission" date="2015-07" db="EMBL/GenBank/DDBJ databases">
        <title>Adaptation to a free-living lifestyle via gene acquisitions in the diplomonad Trepomonas sp. PC1.</title>
        <authorList>
            <person name="Xu F."/>
            <person name="Jerlstrom-Hultqvist J."/>
            <person name="Kolisko M."/>
            <person name="Simpson A.G.B."/>
            <person name="Roger A.J."/>
            <person name="Svard S.G."/>
            <person name="Andersson J.O."/>
        </authorList>
    </citation>
    <scope>NUCLEOTIDE SEQUENCE</scope>
    <source>
        <strain evidence="2">PC1</strain>
    </source>
</reference>
<dbReference type="AlphaFoldDB" id="A0A146K4H4"/>
<keyword evidence="2" id="KW-0378">Hydrolase</keyword>
<dbReference type="Gene3D" id="3.40.50.300">
    <property type="entry name" value="P-loop containing nucleotide triphosphate hydrolases"/>
    <property type="match status" value="1"/>
</dbReference>
<feature type="non-terminal residue" evidence="2">
    <location>
        <position position="373"/>
    </location>
</feature>
<dbReference type="InterPro" id="IPR027417">
    <property type="entry name" value="P-loop_NTPase"/>
</dbReference>
<gene>
    <name evidence="2" type="ORF">TPC1_17800</name>
</gene>
<sequence>KENPQKSFNICPEEITKKLVLEYNVQIDIMQRASQLYSSFLSQQDPDKKLLQFIWFVQLLALYAPADYPLKRKLSTRMQDQYFFSDAAFQISLVHSCLNPQNEILYRNDEYLYVQTLQLGCYDPVVGFRPVVERFSRIIILQGADSQFFKLKLSQLCQRMKFKKTLIYQHKLQQTQKIYVINKGADQSLLQSELLSFQTVQNYAKLIQTLSQQVQDGIVVVFPSNFLLIKFIYQLNQIKQLNNITSSKLLFIQSQDGVEENHVIKKFKIAVQIGRGGVFFCTHSKFLDQFDFAPQYCRLVICLGLMNDCVQSTRQQNQFVYDEQNRTKDNVQSIIYKVRGKGVVVLADSRYEEMFADEIENSQVLIAGMGVER</sequence>
<dbReference type="Pfam" id="PF13307">
    <property type="entry name" value="Helicase_C_2"/>
    <property type="match status" value="1"/>
</dbReference>
<dbReference type="EMBL" id="GDID01005812">
    <property type="protein sequence ID" value="JAP90794.1"/>
    <property type="molecule type" value="Transcribed_RNA"/>
</dbReference>
<keyword evidence="2" id="KW-0547">Nucleotide-binding</keyword>
<dbReference type="GO" id="GO:0003678">
    <property type="term" value="F:DNA helicase activity"/>
    <property type="evidence" value="ECO:0007669"/>
    <property type="project" value="TreeGrafter"/>
</dbReference>
<dbReference type="GO" id="GO:0005524">
    <property type="term" value="F:ATP binding"/>
    <property type="evidence" value="ECO:0007669"/>
    <property type="project" value="InterPro"/>
</dbReference>
<dbReference type="GO" id="GO:0003684">
    <property type="term" value="F:damaged DNA binding"/>
    <property type="evidence" value="ECO:0007669"/>
    <property type="project" value="TreeGrafter"/>
</dbReference>
<dbReference type="GO" id="GO:0006366">
    <property type="term" value="P:transcription by RNA polymerase II"/>
    <property type="evidence" value="ECO:0007669"/>
    <property type="project" value="TreeGrafter"/>
</dbReference>
<dbReference type="InterPro" id="IPR006555">
    <property type="entry name" value="ATP-dep_Helicase_C"/>
</dbReference>
<proteinExistence type="predicted"/>
<dbReference type="SMART" id="SM00491">
    <property type="entry name" value="HELICc2"/>
    <property type="match status" value="1"/>
</dbReference>
<keyword evidence="2" id="KW-0347">Helicase</keyword>
<dbReference type="GO" id="GO:0016818">
    <property type="term" value="F:hydrolase activity, acting on acid anhydrides, in phosphorus-containing anhydrides"/>
    <property type="evidence" value="ECO:0007669"/>
    <property type="project" value="InterPro"/>
</dbReference>